<dbReference type="Proteomes" id="UP001230649">
    <property type="component" value="Unassembled WGS sequence"/>
</dbReference>
<comment type="caution">
    <text evidence="1">The sequence shown here is derived from an EMBL/GenBank/DDBJ whole genome shotgun (WGS) entry which is preliminary data.</text>
</comment>
<keyword evidence="2" id="KW-1185">Reference proteome</keyword>
<dbReference type="EMBL" id="JASBWS010000083">
    <property type="protein sequence ID" value="KAJ9099497.1"/>
    <property type="molecule type" value="Genomic_DNA"/>
</dbReference>
<sequence>MVRSTMIFRVPDGLPLAASVDDNGSEQQLAEPKQQSKLISRRLTEKSEPACSIETGNFLIHYLLVDQVAYLTICDKSYPRKLAFSYLDELSKEFQRSYESQIASANRPYSFRGFDTFISKTTRLYEDTRTAQTAALAHGAGETPGGSNNLDKMNAELQDVTRIMTKNMEDLLWRGDSLDRMSTLSTSLRSESAKYRKAARNINLQAMLRKWAPVGGIAFFMIVFIYWRFF</sequence>
<gene>
    <name evidence="1" type="ORF">QFC20_005709</name>
</gene>
<evidence type="ECO:0000313" key="2">
    <source>
        <dbReference type="Proteomes" id="UP001230649"/>
    </source>
</evidence>
<accession>A0ACC2VLR3</accession>
<proteinExistence type="predicted"/>
<evidence type="ECO:0000313" key="1">
    <source>
        <dbReference type="EMBL" id="KAJ9099497.1"/>
    </source>
</evidence>
<name>A0ACC2VLR3_9TREE</name>
<protein>
    <submittedName>
        <fullName evidence="1">Uncharacterized protein</fullName>
    </submittedName>
</protein>
<organism evidence="1 2">
    <name type="scientific">Naganishia adeliensis</name>
    <dbReference type="NCBI Taxonomy" id="92952"/>
    <lineage>
        <taxon>Eukaryota</taxon>
        <taxon>Fungi</taxon>
        <taxon>Dikarya</taxon>
        <taxon>Basidiomycota</taxon>
        <taxon>Agaricomycotina</taxon>
        <taxon>Tremellomycetes</taxon>
        <taxon>Filobasidiales</taxon>
        <taxon>Filobasidiaceae</taxon>
        <taxon>Naganishia</taxon>
    </lineage>
</organism>
<reference evidence="1" key="1">
    <citation type="submission" date="2023-04" db="EMBL/GenBank/DDBJ databases">
        <title>Draft Genome sequencing of Naganishia species isolated from polar environments using Oxford Nanopore Technology.</title>
        <authorList>
            <person name="Leo P."/>
            <person name="Venkateswaran K."/>
        </authorList>
    </citation>
    <scope>NUCLEOTIDE SEQUENCE</scope>
    <source>
        <strain evidence="1">MNA-CCFEE 5262</strain>
    </source>
</reference>